<dbReference type="EMBL" id="JAATJN010000001">
    <property type="protein sequence ID" value="NJC56368.1"/>
    <property type="molecule type" value="Genomic_DNA"/>
</dbReference>
<accession>A0A846RZV1</accession>
<dbReference type="AlphaFoldDB" id="A0A846RZV1"/>
<proteinExistence type="predicted"/>
<dbReference type="Proteomes" id="UP000576792">
    <property type="component" value="Unassembled WGS sequence"/>
</dbReference>
<gene>
    <name evidence="2" type="ORF">BKA07_001403</name>
</gene>
<name>A0A846RZV1_9MICO</name>
<reference evidence="2 3" key="1">
    <citation type="submission" date="2020-03" db="EMBL/GenBank/DDBJ databases">
        <title>Sequencing the genomes of 1000 actinobacteria strains.</title>
        <authorList>
            <person name="Klenk H.-P."/>
        </authorList>
    </citation>
    <scope>NUCLEOTIDE SEQUENCE [LARGE SCALE GENOMIC DNA]</scope>
    <source>
        <strain evidence="2 3">DSM 18964</strain>
    </source>
</reference>
<evidence type="ECO:0000313" key="2">
    <source>
        <dbReference type="EMBL" id="NJC56368.1"/>
    </source>
</evidence>
<sequence length="74" mass="7280">MLTLKPTGVRALVGTTTAALAVMVGVVAAPSAASAADDPQVESADTSSALIEGPLIDLGDLMGLIGSINIGQFQ</sequence>
<organism evidence="2 3">
    <name type="scientific">Brevibacterium marinum</name>
    <dbReference type="NCBI Taxonomy" id="418643"/>
    <lineage>
        <taxon>Bacteria</taxon>
        <taxon>Bacillati</taxon>
        <taxon>Actinomycetota</taxon>
        <taxon>Actinomycetes</taxon>
        <taxon>Micrococcales</taxon>
        <taxon>Brevibacteriaceae</taxon>
        <taxon>Brevibacterium</taxon>
    </lineage>
</organism>
<keyword evidence="1" id="KW-0732">Signal</keyword>
<evidence type="ECO:0000256" key="1">
    <source>
        <dbReference type="SAM" id="SignalP"/>
    </source>
</evidence>
<comment type="caution">
    <text evidence="2">The sequence shown here is derived from an EMBL/GenBank/DDBJ whole genome shotgun (WGS) entry which is preliminary data.</text>
</comment>
<keyword evidence="3" id="KW-1185">Reference proteome</keyword>
<protein>
    <recommendedName>
        <fullName evidence="4">Secreted protein</fullName>
    </recommendedName>
</protein>
<feature type="chain" id="PRO_5032684080" description="Secreted protein" evidence="1">
    <location>
        <begin position="36"/>
        <end position="74"/>
    </location>
</feature>
<evidence type="ECO:0000313" key="3">
    <source>
        <dbReference type="Proteomes" id="UP000576792"/>
    </source>
</evidence>
<feature type="signal peptide" evidence="1">
    <location>
        <begin position="1"/>
        <end position="35"/>
    </location>
</feature>
<dbReference type="RefSeq" id="WP_167950253.1">
    <property type="nucleotide sequence ID" value="NZ_BAAAPQ010000026.1"/>
</dbReference>
<evidence type="ECO:0008006" key="4">
    <source>
        <dbReference type="Google" id="ProtNLM"/>
    </source>
</evidence>